<dbReference type="Pfam" id="PF00069">
    <property type="entry name" value="Pkinase"/>
    <property type="match status" value="1"/>
</dbReference>
<dbReference type="InterPro" id="IPR047173">
    <property type="entry name" value="STRAD_A/B-like"/>
</dbReference>
<dbReference type="GO" id="GO:0005524">
    <property type="term" value="F:ATP binding"/>
    <property type="evidence" value="ECO:0007669"/>
    <property type="project" value="InterPro"/>
</dbReference>
<protein>
    <submittedName>
        <fullName evidence="5">STE20-related kinase adapter protein alpha</fullName>
    </submittedName>
</protein>
<dbReference type="GO" id="GO:0043539">
    <property type="term" value="F:protein serine/threonine kinase activator activity"/>
    <property type="evidence" value="ECO:0007669"/>
    <property type="project" value="InterPro"/>
</dbReference>
<evidence type="ECO:0000256" key="2">
    <source>
        <dbReference type="SAM" id="MobiDB-lite"/>
    </source>
</evidence>
<dbReference type="Proteomes" id="UP000694867">
    <property type="component" value="Unplaced"/>
</dbReference>
<evidence type="ECO:0000313" key="4">
    <source>
        <dbReference type="Proteomes" id="UP000694867"/>
    </source>
</evidence>
<feature type="domain" description="Protein kinase" evidence="3">
    <location>
        <begin position="2"/>
        <end position="272"/>
    </location>
</feature>
<keyword evidence="5" id="KW-0808">Transferase</keyword>
<dbReference type="GO" id="GO:0006611">
    <property type="term" value="P:protein export from nucleus"/>
    <property type="evidence" value="ECO:0007669"/>
    <property type="project" value="TreeGrafter"/>
</dbReference>
<dbReference type="Gene3D" id="3.30.200.20">
    <property type="entry name" value="Phosphorylase Kinase, domain 1"/>
    <property type="match status" value="1"/>
</dbReference>
<dbReference type="InterPro" id="IPR000719">
    <property type="entry name" value="Prot_kinase_dom"/>
</dbReference>
<evidence type="ECO:0000259" key="3">
    <source>
        <dbReference type="PROSITE" id="PS50011"/>
    </source>
</evidence>
<dbReference type="PANTHER" id="PTHR48014">
    <property type="entry name" value="SERINE/THREONINE-PROTEIN KINASE FRAY2"/>
    <property type="match status" value="1"/>
</dbReference>
<dbReference type="RefSeq" id="XP_003739191.1">
    <property type="nucleotide sequence ID" value="XM_003739143.2"/>
</dbReference>
<dbReference type="AlphaFoldDB" id="A0AAJ6QP98"/>
<accession>A0AAJ6QP98</accession>
<name>A0AAJ6QP98_9ACAR</name>
<dbReference type="GO" id="GO:0004672">
    <property type="term" value="F:protein kinase activity"/>
    <property type="evidence" value="ECO:0007669"/>
    <property type="project" value="InterPro"/>
</dbReference>
<gene>
    <name evidence="5" type="primary">LOC100900384</name>
</gene>
<dbReference type="InterPro" id="IPR011009">
    <property type="entry name" value="Kinase-like_dom_sf"/>
</dbReference>
<dbReference type="PROSITE" id="PS50011">
    <property type="entry name" value="PROTEIN_KINASE_DOM"/>
    <property type="match status" value="1"/>
</dbReference>
<evidence type="ECO:0000313" key="5">
    <source>
        <dbReference type="RefSeq" id="XP_003739191.1"/>
    </source>
</evidence>
<keyword evidence="5" id="KW-0418">Kinase</keyword>
<sequence length="333" mass="37084">MLIEDAGIPPGTFGNIRFLDSGFKGSRVYSAIDGGRVVAVKIIDLDSSVDELAEAEREVLILSSLRHAHVTRLMRSFVNGHFLLIVQNLYSSLSLYRLLEGGFPDGLPELAVAFVIGDCLIGLTYLHKCGLVHRALSAAHLLCDDKGRISITGMRHSIAIAQGLSHDFPSQHALHNLPWLAPEILAQDLRGYGRPSDIYSLGILALELANGKAPFAGLEAEKVLLYKLRDIVPSLNASKCFREPFTDFTDRCLQYEPENRPTCIDLARHVYLKQVKKYSSLWRFIHPPKDIKSIQEAKQSPMKHTAEGDRATLRDGNSLSNDIHWSWEDSDKS</sequence>
<proteinExistence type="inferred from homology"/>
<dbReference type="GO" id="GO:1902554">
    <property type="term" value="C:serine/threonine protein kinase complex"/>
    <property type="evidence" value="ECO:0007669"/>
    <property type="project" value="TreeGrafter"/>
</dbReference>
<dbReference type="KEGG" id="goe:100900384"/>
<keyword evidence="4" id="KW-1185">Reference proteome</keyword>
<dbReference type="SUPFAM" id="SSF56112">
    <property type="entry name" value="Protein kinase-like (PK-like)"/>
    <property type="match status" value="1"/>
</dbReference>
<evidence type="ECO:0000256" key="1">
    <source>
        <dbReference type="ARBA" id="ARBA00008874"/>
    </source>
</evidence>
<organism evidence="4 5">
    <name type="scientific">Galendromus occidentalis</name>
    <name type="common">western predatory mite</name>
    <dbReference type="NCBI Taxonomy" id="34638"/>
    <lineage>
        <taxon>Eukaryota</taxon>
        <taxon>Metazoa</taxon>
        <taxon>Ecdysozoa</taxon>
        <taxon>Arthropoda</taxon>
        <taxon>Chelicerata</taxon>
        <taxon>Arachnida</taxon>
        <taxon>Acari</taxon>
        <taxon>Parasitiformes</taxon>
        <taxon>Mesostigmata</taxon>
        <taxon>Gamasina</taxon>
        <taxon>Phytoseioidea</taxon>
        <taxon>Phytoseiidae</taxon>
        <taxon>Typhlodrominae</taxon>
        <taxon>Galendromus</taxon>
    </lineage>
</organism>
<feature type="compositionally biased region" description="Basic and acidic residues" evidence="2">
    <location>
        <begin position="304"/>
        <end position="313"/>
    </location>
</feature>
<dbReference type="Gene3D" id="1.10.510.10">
    <property type="entry name" value="Transferase(Phosphotransferase) domain 1"/>
    <property type="match status" value="1"/>
</dbReference>
<comment type="similarity">
    <text evidence="1">Belongs to the protein kinase superfamily. STE Ser/Thr protein kinase family. STE20 subfamily.</text>
</comment>
<dbReference type="PANTHER" id="PTHR48014:SF21">
    <property type="entry name" value="SERINE_THREONINE-PROTEIN KINASE FRAY2"/>
    <property type="match status" value="1"/>
</dbReference>
<feature type="region of interest" description="Disordered" evidence="2">
    <location>
        <begin position="296"/>
        <end position="333"/>
    </location>
</feature>
<reference evidence="5" key="1">
    <citation type="submission" date="2025-08" db="UniProtKB">
        <authorList>
            <consortium name="RefSeq"/>
        </authorList>
    </citation>
    <scope>IDENTIFICATION</scope>
</reference>
<dbReference type="GeneID" id="100900384"/>